<dbReference type="AlphaFoldDB" id="A0A0D5YUB4"/>
<evidence type="ECO:0000313" key="2">
    <source>
        <dbReference type="EMBL" id="AKA35479.1"/>
    </source>
</evidence>
<dbReference type="KEGG" id="mlt:VC82_1874"/>
<evidence type="ECO:0000313" key="3">
    <source>
        <dbReference type="Proteomes" id="UP000032726"/>
    </source>
</evidence>
<dbReference type="EMBL" id="CP011071">
    <property type="protein sequence ID" value="AKA35479.1"/>
    <property type="molecule type" value="Genomic_DNA"/>
</dbReference>
<dbReference type="STRING" id="516051.VC82_1874"/>
<dbReference type="RefSeq" id="WP_084598187.1">
    <property type="nucleotide sequence ID" value="NZ_CP011071.1"/>
</dbReference>
<organism evidence="2 3">
    <name type="scientific">Flagellimonas lutaonensis</name>
    <dbReference type="NCBI Taxonomy" id="516051"/>
    <lineage>
        <taxon>Bacteria</taxon>
        <taxon>Pseudomonadati</taxon>
        <taxon>Bacteroidota</taxon>
        <taxon>Flavobacteriia</taxon>
        <taxon>Flavobacteriales</taxon>
        <taxon>Flavobacteriaceae</taxon>
        <taxon>Flagellimonas</taxon>
    </lineage>
</organism>
<dbReference type="Proteomes" id="UP000032726">
    <property type="component" value="Chromosome"/>
</dbReference>
<keyword evidence="3" id="KW-1185">Reference proteome</keyword>
<evidence type="ECO:0000256" key="1">
    <source>
        <dbReference type="SAM" id="SignalP"/>
    </source>
</evidence>
<name>A0A0D5YUB4_9FLAO</name>
<evidence type="ECO:0008006" key="4">
    <source>
        <dbReference type="Google" id="ProtNLM"/>
    </source>
</evidence>
<reference evidence="2 3" key="1">
    <citation type="submission" date="2015-03" db="EMBL/GenBank/DDBJ databases">
        <title>Complete genome sequence of Muricauda lutaonensis CC-HSB-11T, isolated from a coastal hot spring.</title>
        <authorList>
            <person name="Kim K.M."/>
        </authorList>
    </citation>
    <scope>NUCLEOTIDE SEQUENCE [LARGE SCALE GENOMIC DNA]</scope>
    <source>
        <strain evidence="2 3">CC-HSB-11</strain>
    </source>
</reference>
<protein>
    <recommendedName>
        <fullName evidence="4">GLPGLI family protein</fullName>
    </recommendedName>
</protein>
<dbReference type="NCBIfam" id="TIGR01200">
    <property type="entry name" value="GLPGLI"/>
    <property type="match status" value="1"/>
</dbReference>
<sequence>MRNSMAIKTIFFISILLCFPTLAEGQESKGHVVYRMKYQPFENNNAQNFSFTNKKEKIVTAIYEIKAELFFDEHRSIYKIRPNLELENDFSHKIAKIIAGGVWYKNLKTKSKIERINSMGEEINVIRDFKTYDWHISTEEKMIGNFKTFKASTSFKEKNNFTKKDEDFEITAWFCPQISASFGPKGIDGLPGLVLEATINNRITLFATEIDLQAEFDLSTLEKPKGGIDMTEEKFNKIRKERYSSKY</sequence>
<proteinExistence type="predicted"/>
<dbReference type="Pfam" id="PF09697">
    <property type="entry name" value="Porph_ging"/>
    <property type="match status" value="1"/>
</dbReference>
<accession>A0A0D5YUB4</accession>
<gene>
    <name evidence="2" type="ORF">VC82_1874</name>
</gene>
<feature type="chain" id="PRO_5002300455" description="GLPGLI family protein" evidence="1">
    <location>
        <begin position="24"/>
        <end position="247"/>
    </location>
</feature>
<dbReference type="InterPro" id="IPR005901">
    <property type="entry name" value="GLPGLI"/>
</dbReference>
<feature type="signal peptide" evidence="1">
    <location>
        <begin position="1"/>
        <end position="23"/>
    </location>
</feature>
<keyword evidence="1" id="KW-0732">Signal</keyword>
<dbReference type="OrthoDB" id="713598at2"/>
<dbReference type="HOGENOM" id="CLU_085659_0_1_10"/>